<dbReference type="SMART" id="SM00261">
    <property type="entry name" value="FU"/>
    <property type="match status" value="2"/>
</dbReference>
<dbReference type="SMART" id="SM00181">
    <property type="entry name" value="EGF"/>
    <property type="match status" value="3"/>
</dbReference>
<dbReference type="InterPro" id="IPR000742">
    <property type="entry name" value="EGF"/>
</dbReference>
<dbReference type="PROSITE" id="PS01187">
    <property type="entry name" value="EGF_CA"/>
    <property type="match status" value="2"/>
</dbReference>
<proteinExistence type="inferred from homology"/>
<feature type="domain" description="EGF-like" evidence="9">
    <location>
        <begin position="222"/>
        <end position="263"/>
    </location>
</feature>
<dbReference type="PROSITE" id="PS00010">
    <property type="entry name" value="ASX_HYDROXYL"/>
    <property type="match status" value="1"/>
</dbReference>
<dbReference type="InterPro" id="IPR001881">
    <property type="entry name" value="EGF-like_Ca-bd_dom"/>
</dbReference>
<comment type="caution">
    <text evidence="10">The sequence shown here is derived from an EMBL/GenBank/DDBJ whole genome shotgun (WGS) entry which is preliminary data.</text>
</comment>
<dbReference type="SMART" id="SM00179">
    <property type="entry name" value="EGF_CA"/>
    <property type="match status" value="2"/>
</dbReference>
<dbReference type="CDD" id="cd00064">
    <property type="entry name" value="FU"/>
    <property type="match status" value="1"/>
</dbReference>
<evidence type="ECO:0000256" key="2">
    <source>
        <dbReference type="ARBA" id="ARBA00022536"/>
    </source>
</evidence>
<dbReference type="Pfam" id="PF07645">
    <property type="entry name" value="EGF_CA"/>
    <property type="match status" value="2"/>
</dbReference>
<reference evidence="10 11" key="1">
    <citation type="submission" date="2024-06" db="EMBL/GenBank/DDBJ databases">
        <authorList>
            <person name="Pan Q."/>
            <person name="Wen M."/>
            <person name="Jouanno E."/>
            <person name="Zahm M."/>
            <person name="Klopp C."/>
            <person name="Cabau C."/>
            <person name="Louis A."/>
            <person name="Berthelot C."/>
            <person name="Parey E."/>
            <person name="Roest Crollius H."/>
            <person name="Montfort J."/>
            <person name="Robinson-Rechavi M."/>
            <person name="Bouchez O."/>
            <person name="Lampietro C."/>
            <person name="Lopez Roques C."/>
            <person name="Donnadieu C."/>
            <person name="Postlethwait J."/>
            <person name="Bobe J."/>
            <person name="Verreycken H."/>
            <person name="Guiguen Y."/>
        </authorList>
    </citation>
    <scope>NUCLEOTIDE SEQUENCE [LARGE SCALE GENOMIC DNA]</scope>
    <source>
        <strain evidence="10">Up_M1</strain>
        <tissue evidence="10">Testis</tissue>
    </source>
</reference>
<evidence type="ECO:0000256" key="3">
    <source>
        <dbReference type="ARBA" id="ARBA00022729"/>
    </source>
</evidence>
<dbReference type="SUPFAM" id="SSF57184">
    <property type="entry name" value="Growth factor receptor domain"/>
    <property type="match status" value="1"/>
</dbReference>
<dbReference type="PROSITE" id="PS50026">
    <property type="entry name" value="EGF_3"/>
    <property type="match status" value="1"/>
</dbReference>
<evidence type="ECO:0000256" key="8">
    <source>
        <dbReference type="PROSITE-ProRule" id="PRU00076"/>
    </source>
</evidence>
<sequence length="342" mass="38095">MQAPEEMDKVIQRWKKTVQTFTFFQLIQKHVRNKSNAAVWTVKACNIQVAKRTSVNSIRYQACEVERSPNERYEVIWKEQTVGFFVFYSRSPPKHIESLGDRDQEGMRTVWPLLAAGLCSVLSQVVLVQSCPESCKECSGPRNEQCLECRMGWTLHENTCVDIDECGTELGQCPSNTFCSNTEGNYQCRGCDKACVGCMNTGPAHCRKCATGYRLTGVKCLDVDECSEQVLACPGLDEICNNVEGSFHCDCAEGFTRKDNICVQKKLSRGVGEKGLFEDIQDEEVEVLQQMFFGVLLCALATLAAKGDMVYTSIFMGGVVAMAGYWLSDKGNAALDSYLKGR</sequence>
<keyword evidence="3" id="KW-0732">Signal</keyword>
<dbReference type="PANTHER" id="PTHR24039:SF28">
    <property type="entry name" value="EGF-LIKE DOMAIN-CONTAINING PROTEIN"/>
    <property type="match status" value="1"/>
</dbReference>
<name>A0ABD0WRA2_UMBPY</name>
<evidence type="ECO:0000259" key="9">
    <source>
        <dbReference type="PROSITE" id="PS50026"/>
    </source>
</evidence>
<dbReference type="PANTHER" id="PTHR24039">
    <property type="entry name" value="FIBRILLIN-RELATED"/>
    <property type="match status" value="1"/>
</dbReference>
<organism evidence="10 11">
    <name type="scientific">Umbra pygmaea</name>
    <name type="common">Eastern mudminnow</name>
    <dbReference type="NCBI Taxonomy" id="75934"/>
    <lineage>
        <taxon>Eukaryota</taxon>
        <taxon>Metazoa</taxon>
        <taxon>Chordata</taxon>
        <taxon>Craniata</taxon>
        <taxon>Vertebrata</taxon>
        <taxon>Euteleostomi</taxon>
        <taxon>Actinopterygii</taxon>
        <taxon>Neopterygii</taxon>
        <taxon>Teleostei</taxon>
        <taxon>Protacanthopterygii</taxon>
        <taxon>Esociformes</taxon>
        <taxon>Umbridae</taxon>
        <taxon>Umbra</taxon>
    </lineage>
</organism>
<evidence type="ECO:0000256" key="6">
    <source>
        <dbReference type="ARBA" id="ARBA00023157"/>
    </source>
</evidence>
<dbReference type="Proteomes" id="UP001557470">
    <property type="component" value="Unassembled WGS sequence"/>
</dbReference>
<comment type="caution">
    <text evidence="8">Lacks conserved residue(s) required for the propagation of feature annotation.</text>
</comment>
<dbReference type="CDD" id="cd00054">
    <property type="entry name" value="EGF_CA"/>
    <property type="match status" value="1"/>
</dbReference>
<evidence type="ECO:0000256" key="1">
    <source>
        <dbReference type="ARBA" id="ARBA00005897"/>
    </source>
</evidence>
<dbReference type="AlphaFoldDB" id="A0ABD0WRA2"/>
<dbReference type="Gene3D" id="2.10.220.10">
    <property type="entry name" value="Hormone Receptor, Insulin-like Growth Factor Receptor 1, Chain A, domain 2"/>
    <property type="match status" value="1"/>
</dbReference>
<dbReference type="Gene3D" id="2.10.25.10">
    <property type="entry name" value="Laminin"/>
    <property type="match status" value="1"/>
</dbReference>
<dbReference type="InterPro" id="IPR009030">
    <property type="entry name" value="Growth_fac_rcpt_cys_sf"/>
</dbReference>
<evidence type="ECO:0000256" key="5">
    <source>
        <dbReference type="ARBA" id="ARBA00022837"/>
    </source>
</evidence>
<evidence type="ECO:0000313" key="10">
    <source>
        <dbReference type="EMBL" id="KAL0977758.1"/>
    </source>
</evidence>
<evidence type="ECO:0000256" key="4">
    <source>
        <dbReference type="ARBA" id="ARBA00022737"/>
    </source>
</evidence>
<keyword evidence="2 8" id="KW-0245">EGF-like domain</keyword>
<keyword evidence="7" id="KW-0325">Glycoprotein</keyword>
<dbReference type="PROSITE" id="PS01186">
    <property type="entry name" value="EGF_2"/>
    <property type="match status" value="1"/>
</dbReference>
<protein>
    <recommendedName>
        <fullName evidence="9">EGF-like domain-containing protein</fullName>
    </recommendedName>
</protein>
<dbReference type="EMBL" id="JAGEUA010000005">
    <property type="protein sequence ID" value="KAL0977758.1"/>
    <property type="molecule type" value="Genomic_DNA"/>
</dbReference>
<keyword evidence="6" id="KW-1015">Disulfide bond</keyword>
<keyword evidence="11" id="KW-1185">Reference proteome</keyword>
<evidence type="ECO:0000313" key="11">
    <source>
        <dbReference type="Proteomes" id="UP001557470"/>
    </source>
</evidence>
<accession>A0ABD0WRA2</accession>
<comment type="similarity">
    <text evidence="1">Belongs to the CRELD family.</text>
</comment>
<gene>
    <name evidence="10" type="ORF">UPYG_G00160830</name>
</gene>
<evidence type="ECO:0000256" key="7">
    <source>
        <dbReference type="ARBA" id="ARBA00023180"/>
    </source>
</evidence>
<dbReference type="InterPro" id="IPR006212">
    <property type="entry name" value="Furin_repeat"/>
</dbReference>
<dbReference type="InterPro" id="IPR018097">
    <property type="entry name" value="EGF_Ca-bd_CS"/>
</dbReference>
<keyword evidence="5" id="KW-0106">Calcium</keyword>
<dbReference type="InterPro" id="IPR000152">
    <property type="entry name" value="EGF-type_Asp/Asn_hydroxyl_site"/>
</dbReference>
<dbReference type="InterPro" id="IPR049883">
    <property type="entry name" value="NOTCH1_EGF-like"/>
</dbReference>
<keyword evidence="4" id="KW-0677">Repeat</keyword>